<dbReference type="AlphaFoldDB" id="A0A8S0VWL9"/>
<keyword evidence="8" id="KW-0808">Transferase</keyword>
<keyword evidence="4" id="KW-0479">Metal-binding</keyword>
<reference evidence="8" key="2">
    <citation type="submission" date="2020-01" db="EMBL/GenBank/DDBJ databases">
        <authorList>
            <person name="Hornung B."/>
        </authorList>
    </citation>
    <scope>NUCLEOTIDE SEQUENCE</scope>
    <source>
        <strain evidence="8">PacBioINE</strain>
    </source>
</reference>
<dbReference type="EC" id="2.8.1.6" evidence="8 9"/>
<dbReference type="EMBL" id="LR746496">
    <property type="protein sequence ID" value="CAA7601013.1"/>
    <property type="molecule type" value="Genomic_DNA"/>
</dbReference>
<dbReference type="SFLD" id="SFLDF00301">
    <property type="entry name" value="2-iminoacetate_synthase_(ThiH)"/>
    <property type="match status" value="1"/>
</dbReference>
<dbReference type="EMBL" id="CDGJ01000036">
    <property type="protein sequence ID" value="CEJ06887.1"/>
    <property type="molecule type" value="Genomic_DNA"/>
</dbReference>
<dbReference type="EC" id="4.1.99.19" evidence="8"/>
<protein>
    <submittedName>
        <fullName evidence="8 9">2-iminoacetate synthase</fullName>
        <ecNumber evidence="8 9">2.8.1.6</ecNumber>
        <ecNumber evidence="8">4.1.99.19</ecNumber>
    </submittedName>
</protein>
<dbReference type="KEGG" id="aacx:DEACI_1666"/>
<evidence type="ECO:0000256" key="1">
    <source>
        <dbReference type="ARBA" id="ARBA00001966"/>
    </source>
</evidence>
<dbReference type="SUPFAM" id="SSF102114">
    <property type="entry name" value="Radical SAM enzymes"/>
    <property type="match status" value="1"/>
</dbReference>
<dbReference type="NCBIfam" id="TIGR02351">
    <property type="entry name" value="thiH"/>
    <property type="match status" value="1"/>
</dbReference>
<accession>A0A8S0VWL9</accession>
<evidence type="ECO:0000313" key="9">
    <source>
        <dbReference type="EMBL" id="CEJ06887.1"/>
    </source>
</evidence>
<comment type="cofactor">
    <cofactor evidence="1">
        <name>[4Fe-4S] cluster</name>
        <dbReference type="ChEBI" id="CHEBI:49883"/>
    </cofactor>
</comment>
<dbReference type="InterPro" id="IPR010722">
    <property type="entry name" value="BATS_dom"/>
</dbReference>
<evidence type="ECO:0000313" key="10">
    <source>
        <dbReference type="Proteomes" id="UP001071230"/>
    </source>
</evidence>
<dbReference type="Proteomes" id="UP000836597">
    <property type="component" value="Chromosome"/>
</dbReference>
<evidence type="ECO:0000256" key="3">
    <source>
        <dbReference type="ARBA" id="ARBA00022691"/>
    </source>
</evidence>
<dbReference type="SMART" id="SM00876">
    <property type="entry name" value="BATS"/>
    <property type="match status" value="1"/>
</dbReference>
<dbReference type="SFLD" id="SFLDS00029">
    <property type="entry name" value="Radical_SAM"/>
    <property type="match status" value="1"/>
</dbReference>
<dbReference type="GO" id="GO:0004076">
    <property type="term" value="F:biotin synthase activity"/>
    <property type="evidence" value="ECO:0007669"/>
    <property type="project" value="UniProtKB-EC"/>
</dbReference>
<evidence type="ECO:0000259" key="7">
    <source>
        <dbReference type="PROSITE" id="PS51918"/>
    </source>
</evidence>
<dbReference type="RefSeq" id="WP_240984591.1">
    <property type="nucleotide sequence ID" value="NZ_CDGJ01000036.1"/>
</dbReference>
<dbReference type="PANTHER" id="PTHR43583">
    <property type="entry name" value="2-IMINOACETATE SYNTHASE"/>
    <property type="match status" value="1"/>
</dbReference>
<dbReference type="PANTHER" id="PTHR43583:SF1">
    <property type="entry name" value="2-IMINOACETATE SYNTHASE"/>
    <property type="match status" value="1"/>
</dbReference>
<proteinExistence type="predicted"/>
<evidence type="ECO:0000256" key="4">
    <source>
        <dbReference type="ARBA" id="ARBA00022723"/>
    </source>
</evidence>
<evidence type="ECO:0000256" key="6">
    <source>
        <dbReference type="ARBA" id="ARBA00023014"/>
    </source>
</evidence>
<dbReference type="Gene3D" id="3.20.20.70">
    <property type="entry name" value="Aldolase class I"/>
    <property type="match status" value="1"/>
</dbReference>
<dbReference type="InterPro" id="IPR013785">
    <property type="entry name" value="Aldolase_TIM"/>
</dbReference>
<name>A0A8S0VWL9_9FIRM</name>
<reference evidence="9" key="1">
    <citation type="submission" date="2014-11" db="EMBL/GenBank/DDBJ databases">
        <authorList>
            <person name="Hornung B.V."/>
        </authorList>
    </citation>
    <scope>NUCLEOTIDE SEQUENCE</scope>
    <source>
        <strain evidence="9">INE</strain>
    </source>
</reference>
<dbReference type="GO" id="GO:0051539">
    <property type="term" value="F:4 iron, 4 sulfur cluster binding"/>
    <property type="evidence" value="ECO:0007669"/>
    <property type="project" value="UniProtKB-KW"/>
</dbReference>
<dbReference type="GO" id="GO:0036355">
    <property type="term" value="F:2-iminoacetate synthase activity"/>
    <property type="evidence" value="ECO:0007669"/>
    <property type="project" value="UniProtKB-EC"/>
</dbReference>
<dbReference type="SFLD" id="SFLDG01081">
    <property type="entry name" value="cleavage_of_the_Ca-Cb_bond_in"/>
    <property type="match status" value="1"/>
</dbReference>
<dbReference type="InterPro" id="IPR012726">
    <property type="entry name" value="ThiH"/>
</dbReference>
<keyword evidence="6" id="KW-0411">Iron-sulfur</keyword>
<dbReference type="SFLD" id="SFLDG01060">
    <property type="entry name" value="BATS_domain_containing"/>
    <property type="match status" value="1"/>
</dbReference>
<evidence type="ECO:0000256" key="5">
    <source>
        <dbReference type="ARBA" id="ARBA00023004"/>
    </source>
</evidence>
<dbReference type="InterPro" id="IPR007197">
    <property type="entry name" value="rSAM"/>
</dbReference>
<dbReference type="CDD" id="cd01335">
    <property type="entry name" value="Radical_SAM"/>
    <property type="match status" value="1"/>
</dbReference>
<dbReference type="PROSITE" id="PS51918">
    <property type="entry name" value="RADICAL_SAM"/>
    <property type="match status" value="1"/>
</dbReference>
<gene>
    <name evidence="9" type="ORF">DEACI_1341</name>
    <name evidence="8" type="ORF">DEACI_1666</name>
</gene>
<dbReference type="GO" id="GO:0005506">
    <property type="term" value="F:iron ion binding"/>
    <property type="evidence" value="ECO:0007669"/>
    <property type="project" value="InterPro"/>
</dbReference>
<organism evidence="8">
    <name type="scientific">Acididesulfobacillus acetoxydans</name>
    <dbReference type="NCBI Taxonomy" id="1561005"/>
    <lineage>
        <taxon>Bacteria</taxon>
        <taxon>Bacillati</taxon>
        <taxon>Bacillota</taxon>
        <taxon>Clostridia</taxon>
        <taxon>Eubacteriales</taxon>
        <taxon>Peptococcaceae</taxon>
        <taxon>Acididesulfobacillus</taxon>
    </lineage>
</organism>
<dbReference type="InterPro" id="IPR058240">
    <property type="entry name" value="rSAM_sf"/>
</dbReference>
<keyword evidence="2" id="KW-0004">4Fe-4S</keyword>
<feature type="domain" description="Radical SAM core" evidence="7">
    <location>
        <begin position="69"/>
        <end position="304"/>
    </location>
</feature>
<dbReference type="Proteomes" id="UP001071230">
    <property type="component" value="Unassembled WGS sequence"/>
</dbReference>
<evidence type="ECO:0000313" key="8">
    <source>
        <dbReference type="EMBL" id="CAA7601013.1"/>
    </source>
</evidence>
<keyword evidence="5" id="KW-0408">Iron</keyword>
<keyword evidence="8" id="KW-0456">Lyase</keyword>
<evidence type="ECO:0000256" key="2">
    <source>
        <dbReference type="ARBA" id="ARBA00022485"/>
    </source>
</evidence>
<keyword evidence="10" id="KW-1185">Reference proteome</keyword>
<sequence>MFYEDSGVWRKMFESHPAEKISALQVQRSLTKGSPEPEDLWVLLSPAAGGFLEEMAGRARRLTLQHFGRSVSLFAPLYLANYCTNQCVYCSFNTKNRIPRKRLSLAEVAAEGEAIAETGIRHLLLLTGESRAMSGPEYLQACVRELRPRFASLGLEVYPLAEEEYKELILAGIDSLTMFQEVYDERRYTEVHPGGPKANYHYRLNAPERACRAGMAEVTLGALLGIGDWRREAFMTALHGRYLQRHYPEVQVSFSLPRMRPHVGEFQPLSPVSDRNLVQILLAYRLFLPWAGITISTREEASLRDALVPLGITRMSAGSLTSVGGYAGSRNPESTQFEIADERSVAEIIAMLHRHGYQPILCDWLNMRETPDKCQRGGESPC</sequence>
<keyword evidence="3" id="KW-0949">S-adenosyl-L-methionine</keyword>
<dbReference type="Pfam" id="PF04055">
    <property type="entry name" value="Radical_SAM"/>
    <property type="match status" value="1"/>
</dbReference>
<dbReference type="InterPro" id="IPR034428">
    <property type="entry name" value="ThiH/NoCL/HydG-like"/>
</dbReference>
<dbReference type="Pfam" id="PF06968">
    <property type="entry name" value="BATS"/>
    <property type="match status" value="1"/>
</dbReference>